<dbReference type="InterPro" id="IPR006094">
    <property type="entry name" value="Oxid_FAD_bind_N"/>
</dbReference>
<gene>
    <name evidence="2" type="ORF">J0M35_04675</name>
</gene>
<dbReference type="Proteomes" id="UP000664277">
    <property type="component" value="Unassembled WGS sequence"/>
</dbReference>
<evidence type="ECO:0000313" key="3">
    <source>
        <dbReference type="Proteomes" id="UP000664277"/>
    </source>
</evidence>
<dbReference type="PANTHER" id="PTHR43762">
    <property type="entry name" value="L-GULONOLACTONE OXIDASE"/>
    <property type="match status" value="1"/>
</dbReference>
<dbReference type="PROSITE" id="PS51387">
    <property type="entry name" value="FAD_PCMH"/>
    <property type="match status" value="1"/>
</dbReference>
<protein>
    <submittedName>
        <fullName evidence="2">FAD-binding oxidoreductase</fullName>
    </submittedName>
</protein>
<dbReference type="GO" id="GO:0016899">
    <property type="term" value="F:oxidoreductase activity, acting on the CH-OH group of donors, oxygen as acceptor"/>
    <property type="evidence" value="ECO:0007669"/>
    <property type="project" value="InterPro"/>
</dbReference>
<comment type="caution">
    <text evidence="2">The sequence shown here is derived from an EMBL/GenBank/DDBJ whole genome shotgun (WGS) entry which is preliminary data.</text>
</comment>
<dbReference type="Gene3D" id="3.30.465.10">
    <property type="match status" value="1"/>
</dbReference>
<dbReference type="InterPro" id="IPR016169">
    <property type="entry name" value="FAD-bd_PCMH_sub2"/>
</dbReference>
<evidence type="ECO:0000313" key="2">
    <source>
        <dbReference type="EMBL" id="MBN8659633.1"/>
    </source>
</evidence>
<dbReference type="InterPro" id="IPR016166">
    <property type="entry name" value="FAD-bd_PCMH"/>
</dbReference>
<proteinExistence type="predicted"/>
<dbReference type="PANTHER" id="PTHR43762:SF1">
    <property type="entry name" value="D-ARABINONO-1,4-LACTONE OXIDASE"/>
    <property type="match status" value="1"/>
</dbReference>
<accession>A0A8J7PDF3</accession>
<dbReference type="InterPro" id="IPR010031">
    <property type="entry name" value="FAD_lactone_oxidase-like"/>
</dbReference>
<dbReference type="SUPFAM" id="SSF56176">
    <property type="entry name" value="FAD-binding/transporter-associated domain-like"/>
    <property type="match status" value="1"/>
</dbReference>
<dbReference type="InterPro" id="IPR036318">
    <property type="entry name" value="FAD-bd_PCMH-like_sf"/>
</dbReference>
<dbReference type="Pfam" id="PF01565">
    <property type="entry name" value="FAD_binding_4"/>
    <property type="match status" value="1"/>
</dbReference>
<reference evidence="2" key="1">
    <citation type="submission" date="2021-02" db="EMBL/GenBank/DDBJ databases">
        <title>Genome-Resolved Metagenomics of a Microbial Community Performing Photosynthetic Biological Nutrient Removal.</title>
        <authorList>
            <person name="Mcdaniel E.A."/>
        </authorList>
    </citation>
    <scope>NUCLEOTIDE SEQUENCE</scope>
    <source>
        <strain evidence="2">UWPOB_OBS1</strain>
    </source>
</reference>
<dbReference type="EMBL" id="JAFLCK010000004">
    <property type="protein sequence ID" value="MBN8659633.1"/>
    <property type="molecule type" value="Genomic_DNA"/>
</dbReference>
<feature type="domain" description="FAD-binding PCMH-type" evidence="1">
    <location>
        <begin position="29"/>
        <end position="204"/>
    </location>
</feature>
<name>A0A8J7PDF3_9BACT</name>
<evidence type="ECO:0000259" key="1">
    <source>
        <dbReference type="PROSITE" id="PS51387"/>
    </source>
</evidence>
<dbReference type="GO" id="GO:0071949">
    <property type="term" value="F:FAD binding"/>
    <property type="evidence" value="ECO:0007669"/>
    <property type="project" value="InterPro"/>
</dbReference>
<dbReference type="AlphaFoldDB" id="A0A8J7PDF3"/>
<organism evidence="2 3">
    <name type="scientific">Candidatus Obscuribacter phosphatis</name>
    <dbReference type="NCBI Taxonomy" id="1906157"/>
    <lineage>
        <taxon>Bacteria</taxon>
        <taxon>Bacillati</taxon>
        <taxon>Candidatus Melainabacteria</taxon>
        <taxon>Candidatus Obscuribacterales</taxon>
        <taxon>Candidatus Obscuribacteraceae</taxon>
        <taxon>Candidatus Obscuribacter</taxon>
    </lineage>
</organism>
<sequence length="477" mass="53881">MTDNSQFNQASASQPAFVSDKRRFQSFDGGVTAQGSYARPLTNNLKDFVEIEHKLLKRQKARIPMGAGLSFASPQFGEDVTSIDHTAFTRVLSYEEDTGIVEVESGATMAHIYNFLIDKGRYIVTQPGYPSITIGGCIAVDVHGKNQMRDGNCTAQVASLKLYHPAYGIIEASPEVNKEVFELTCGGYGLTGHILSAKLKTKAITSRRMALIKLPFDDLSMTPLMLKECAKNNDFVVSWHDMTAPDTAFGRGFLMMGKFFPSDAGEPEQFGGKMAETWGLDAESRKWPMSPLLGASYYSLPFTRLMNVFYGTLSRSRAEASTIAIYDCLQPMTTLREYYYKMFGINGFHECQLIIPEDKFMFYIEQIQYAINKFEVPITLASAKYFSGRQELLRFNGDGVCFALNFPRCQPGRLLIEFLDKLCLKEGFLPYIVKDSRLPLSVVERCYGNNYHDFKRRLRDFDSERLFQSEVSKRLCL</sequence>